<name>A0AAE0H012_9CHLO</name>
<evidence type="ECO:0000313" key="3">
    <source>
        <dbReference type="Proteomes" id="UP001190700"/>
    </source>
</evidence>
<dbReference type="Proteomes" id="UP001190700">
    <property type="component" value="Unassembled WGS sequence"/>
</dbReference>
<comment type="caution">
    <text evidence="2">The sequence shown here is derived from an EMBL/GenBank/DDBJ whole genome shotgun (WGS) entry which is preliminary data.</text>
</comment>
<feature type="compositionally biased region" description="Basic residues" evidence="1">
    <location>
        <begin position="1"/>
        <end position="29"/>
    </location>
</feature>
<accession>A0AAE0H012</accession>
<proteinExistence type="predicted"/>
<gene>
    <name evidence="2" type="ORF">CYMTET_5986</name>
</gene>
<reference evidence="2 3" key="1">
    <citation type="journal article" date="2015" name="Genome Biol. Evol.">
        <title>Comparative Genomics of a Bacterivorous Green Alga Reveals Evolutionary Causalities and Consequences of Phago-Mixotrophic Mode of Nutrition.</title>
        <authorList>
            <person name="Burns J.A."/>
            <person name="Paasch A."/>
            <person name="Narechania A."/>
            <person name="Kim E."/>
        </authorList>
    </citation>
    <scope>NUCLEOTIDE SEQUENCE [LARGE SCALE GENOMIC DNA]</scope>
    <source>
        <strain evidence="2 3">PLY_AMNH</strain>
    </source>
</reference>
<protein>
    <recommendedName>
        <fullName evidence="4">DUF4258 domain-containing protein</fullName>
    </recommendedName>
</protein>
<dbReference type="AlphaFoldDB" id="A0AAE0H012"/>
<dbReference type="InterPro" id="IPR025354">
    <property type="entry name" value="DUF4258"/>
</dbReference>
<sequence>MAGQGKSKKHIVRSKKLKKPSKGEKKKARSAPGFIGAGLGLFAFIGWTVWSVFAKEKEDREYSKKIRTRLASKPLVFSDHASCRMDCRHVGMNDVVSTLQSGRVNSRKSNPAARPCPKYALDKGRVQAVFADCATSTPVVTVIDTHTNHPCGPC</sequence>
<evidence type="ECO:0008006" key="4">
    <source>
        <dbReference type="Google" id="ProtNLM"/>
    </source>
</evidence>
<organism evidence="2 3">
    <name type="scientific">Cymbomonas tetramitiformis</name>
    <dbReference type="NCBI Taxonomy" id="36881"/>
    <lineage>
        <taxon>Eukaryota</taxon>
        <taxon>Viridiplantae</taxon>
        <taxon>Chlorophyta</taxon>
        <taxon>Pyramimonadophyceae</taxon>
        <taxon>Pyramimonadales</taxon>
        <taxon>Pyramimonadaceae</taxon>
        <taxon>Cymbomonas</taxon>
    </lineage>
</organism>
<feature type="region of interest" description="Disordered" evidence="1">
    <location>
        <begin position="1"/>
        <end position="30"/>
    </location>
</feature>
<keyword evidence="3" id="KW-1185">Reference proteome</keyword>
<evidence type="ECO:0000313" key="2">
    <source>
        <dbReference type="EMBL" id="KAK3286461.1"/>
    </source>
</evidence>
<evidence type="ECO:0000256" key="1">
    <source>
        <dbReference type="SAM" id="MobiDB-lite"/>
    </source>
</evidence>
<dbReference type="EMBL" id="LGRX02001257">
    <property type="protein sequence ID" value="KAK3286461.1"/>
    <property type="molecule type" value="Genomic_DNA"/>
</dbReference>
<dbReference type="Pfam" id="PF14076">
    <property type="entry name" value="DUF4258"/>
    <property type="match status" value="1"/>
</dbReference>